<dbReference type="SUPFAM" id="SSF48403">
    <property type="entry name" value="Ankyrin repeat"/>
    <property type="match status" value="1"/>
</dbReference>
<dbReference type="PANTHER" id="PTHR12447:SF31">
    <property type="entry name" value="LD31969P"/>
    <property type="match status" value="1"/>
</dbReference>
<proteinExistence type="predicted"/>
<gene>
    <name evidence="10" type="ORF">LOD99_13103</name>
</gene>
<keyword evidence="5" id="KW-0472">Membrane</keyword>
<dbReference type="InterPro" id="IPR021832">
    <property type="entry name" value="ANKRD13"/>
</dbReference>
<comment type="caution">
    <text evidence="10">The sequence shown here is derived from an EMBL/GenBank/DDBJ whole genome shotgun (WGS) entry which is preliminary data.</text>
</comment>
<feature type="repeat" description="ANK" evidence="7">
    <location>
        <begin position="46"/>
        <end position="78"/>
    </location>
</feature>
<feature type="region of interest" description="Disordered" evidence="8">
    <location>
        <begin position="613"/>
        <end position="649"/>
    </location>
</feature>
<dbReference type="Proteomes" id="UP001165289">
    <property type="component" value="Unassembled WGS sequence"/>
</dbReference>
<dbReference type="PROSITE" id="PS50088">
    <property type="entry name" value="ANK_REPEAT"/>
    <property type="match status" value="1"/>
</dbReference>
<dbReference type="InterPro" id="IPR055285">
    <property type="entry name" value="ANKRD13_C"/>
</dbReference>
<evidence type="ECO:0000256" key="5">
    <source>
        <dbReference type="ARBA" id="ARBA00023136"/>
    </source>
</evidence>
<name>A0AAV7JAW0_9METZ</name>
<evidence type="ECO:0000259" key="9">
    <source>
        <dbReference type="Pfam" id="PF11904"/>
    </source>
</evidence>
<evidence type="ECO:0000313" key="10">
    <source>
        <dbReference type="EMBL" id="KAI6645844.1"/>
    </source>
</evidence>
<evidence type="ECO:0000313" key="11">
    <source>
        <dbReference type="Proteomes" id="UP001165289"/>
    </source>
</evidence>
<evidence type="ECO:0000256" key="3">
    <source>
        <dbReference type="ARBA" id="ARBA00022475"/>
    </source>
</evidence>
<evidence type="ECO:0000256" key="2">
    <source>
        <dbReference type="ARBA" id="ARBA00004603"/>
    </source>
</evidence>
<keyword evidence="7" id="KW-0040">ANK repeat</keyword>
<feature type="domain" description="Ankyrin repeat" evidence="9">
    <location>
        <begin position="162"/>
        <end position="541"/>
    </location>
</feature>
<reference evidence="10 11" key="1">
    <citation type="journal article" date="2023" name="BMC Biol.">
        <title>The compact genome of the sponge Oopsacas minuta (Hexactinellida) is lacking key metazoan core genes.</title>
        <authorList>
            <person name="Santini S."/>
            <person name="Schenkelaars Q."/>
            <person name="Jourda C."/>
            <person name="Duchesne M."/>
            <person name="Belahbib H."/>
            <person name="Rocher C."/>
            <person name="Selva M."/>
            <person name="Riesgo A."/>
            <person name="Vervoort M."/>
            <person name="Leys S.P."/>
            <person name="Kodjabachian L."/>
            <person name="Le Bivic A."/>
            <person name="Borchiellini C."/>
            <person name="Claverie J.M."/>
            <person name="Renard E."/>
        </authorList>
    </citation>
    <scope>NUCLEOTIDE SEQUENCE [LARGE SCALE GENOMIC DNA]</scope>
    <source>
        <strain evidence="10">SPO-2</strain>
    </source>
</reference>
<protein>
    <submittedName>
        <fullName evidence="10">Ankyrin repeat domain-containing protein 13D</fullName>
    </submittedName>
</protein>
<feature type="compositionally biased region" description="Basic and acidic residues" evidence="8">
    <location>
        <begin position="690"/>
        <end position="700"/>
    </location>
</feature>
<evidence type="ECO:0000256" key="1">
    <source>
        <dbReference type="ARBA" id="ARBA00004236"/>
    </source>
</evidence>
<feature type="compositionally biased region" description="Basic and acidic residues" evidence="8">
    <location>
        <begin position="483"/>
        <end position="504"/>
    </location>
</feature>
<evidence type="ECO:0000256" key="8">
    <source>
        <dbReference type="SAM" id="MobiDB-lite"/>
    </source>
</evidence>
<keyword evidence="4" id="KW-0677">Repeat</keyword>
<dbReference type="GO" id="GO:0005886">
    <property type="term" value="C:plasma membrane"/>
    <property type="evidence" value="ECO:0007669"/>
    <property type="project" value="UniProtKB-SubCell"/>
</dbReference>
<dbReference type="GO" id="GO:0005770">
    <property type="term" value="C:late endosome"/>
    <property type="evidence" value="ECO:0007669"/>
    <property type="project" value="UniProtKB-SubCell"/>
</dbReference>
<keyword evidence="11" id="KW-1185">Reference proteome</keyword>
<organism evidence="10 11">
    <name type="scientific">Oopsacas minuta</name>
    <dbReference type="NCBI Taxonomy" id="111878"/>
    <lineage>
        <taxon>Eukaryota</taxon>
        <taxon>Metazoa</taxon>
        <taxon>Porifera</taxon>
        <taxon>Hexactinellida</taxon>
        <taxon>Hexasterophora</taxon>
        <taxon>Lyssacinosida</taxon>
        <taxon>Leucopsacidae</taxon>
        <taxon>Oopsacas</taxon>
    </lineage>
</organism>
<dbReference type="Pfam" id="PF12796">
    <property type="entry name" value="Ank_2"/>
    <property type="match status" value="1"/>
</dbReference>
<dbReference type="InterPro" id="IPR003903">
    <property type="entry name" value="UIM_dom"/>
</dbReference>
<feature type="region of interest" description="Disordered" evidence="8">
    <location>
        <begin position="663"/>
        <end position="700"/>
    </location>
</feature>
<dbReference type="PANTHER" id="PTHR12447">
    <property type="entry name" value="ANKYRIN REPEAT DOMAIN-CONTAINING PROTEIN 13"/>
    <property type="match status" value="1"/>
</dbReference>
<dbReference type="Gene3D" id="1.25.40.20">
    <property type="entry name" value="Ankyrin repeat-containing domain"/>
    <property type="match status" value="1"/>
</dbReference>
<dbReference type="InterPro" id="IPR036770">
    <property type="entry name" value="Ankyrin_rpt-contain_sf"/>
</dbReference>
<dbReference type="Pfam" id="PF11904">
    <property type="entry name" value="ANKRD13_C"/>
    <property type="match status" value="1"/>
</dbReference>
<feature type="compositionally biased region" description="Low complexity" evidence="8">
    <location>
        <begin position="624"/>
        <end position="640"/>
    </location>
</feature>
<dbReference type="SMART" id="SM00248">
    <property type="entry name" value="ANK"/>
    <property type="match status" value="2"/>
</dbReference>
<evidence type="ECO:0000256" key="7">
    <source>
        <dbReference type="PROSITE-ProRule" id="PRU00023"/>
    </source>
</evidence>
<comment type="function">
    <text evidence="6">Ubiquitin-binding protein that specifically recognizes and binds 'Lys-63'-linked ubiquitin. Does not bind 'Lys-48'-linked ubiquitin. Positively regulates the internalization of ligand-activated EGFR by binding to the Ub moiety of ubiquitinated EGFR at the cell membrane.</text>
</comment>
<dbReference type="PROSITE" id="PS50297">
    <property type="entry name" value="ANK_REP_REGION"/>
    <property type="match status" value="1"/>
</dbReference>
<dbReference type="PROSITE" id="PS50330">
    <property type="entry name" value="UIM"/>
    <property type="match status" value="2"/>
</dbReference>
<comment type="subcellular location">
    <subcellularLocation>
        <location evidence="1">Cell membrane</location>
    </subcellularLocation>
    <subcellularLocation>
        <location evidence="2">Late endosome</location>
    </subcellularLocation>
</comment>
<evidence type="ECO:0000256" key="6">
    <source>
        <dbReference type="ARBA" id="ARBA00024956"/>
    </source>
</evidence>
<dbReference type="SMART" id="SM00726">
    <property type="entry name" value="UIM"/>
    <property type="match status" value="3"/>
</dbReference>
<dbReference type="EMBL" id="JAKMXF010000365">
    <property type="protein sequence ID" value="KAI6645844.1"/>
    <property type="molecule type" value="Genomic_DNA"/>
</dbReference>
<keyword evidence="3" id="KW-1003">Cell membrane</keyword>
<accession>A0AAV7JAW0</accession>
<feature type="region of interest" description="Disordered" evidence="8">
    <location>
        <begin position="481"/>
        <end position="519"/>
    </location>
</feature>
<dbReference type="InterPro" id="IPR002110">
    <property type="entry name" value="Ankyrin_rpt"/>
</dbReference>
<dbReference type="AlphaFoldDB" id="A0AAV7JAW0"/>
<evidence type="ECO:0000256" key="4">
    <source>
        <dbReference type="ARBA" id="ARBA00022737"/>
    </source>
</evidence>
<sequence length="700" mass="79060">MASRDMEVKTRWPLHYYVWVGDKVGLERLLKSPHLYPEGIETQDPRGNTPLMLAVMLGEVAYVKLLLKHGARANVTNKNGWSALHEATARANADLVSEVLSYRDHQVSEEQKQLIPHLLQTLSKSADFYVEMKWEFTSWVPFVSRVCPSDTYKVWKAGKSIRVDSTLTGFDNMSWERGHISLVFNLDDTRVQSIQIDHESQTAFADEINLPNPHNGVMHDNEPYPVSYAEVTRRLNIPLSSTMLKTDDIDFIRNRQGIIFRSDKTDIVNGLDARVYSVSGVQLITRQRTEHLPDRVKKQLKQSFNPLQNLLGFMGQQADLSAIDHEANHADNPSDQTQSDGEYPPIPSCIKPTLYEYFFPELDKDGKPKEILVGNVPEINEKIQKFKGTVWLADSFPLRVEEHVLPVIELISLNLPHFSKLKEFLAMKIPSGFPIKLELPLYHVMVARVTFQNYNGCDSSIPVPYVTIEVVPAGNQCMYMEGGSREDEGTNELRQRRGERHPMEGNDVPLTDSEAGASNNPQDMQLCVIDPLCFKIPHGYRGSRQEMLSSTLGGGYQDEDDAMLQMAIRQSMAESNNTGGKEFHQSYDGYMDDYVDLDNDQLQEALQESLSTQMKSLPHQGPYSPRSSTTTAPSLSSATPSLPPFHNEYHMTGLTDEQQIELAIQMSKQTSAPPPSQPISHLSPEDEEMERVLKLSLLDK</sequence>